<organism evidence="7 8">
    <name type="scientific">Actinoplanes teichomyceticus</name>
    <dbReference type="NCBI Taxonomy" id="1867"/>
    <lineage>
        <taxon>Bacteria</taxon>
        <taxon>Bacillati</taxon>
        <taxon>Actinomycetota</taxon>
        <taxon>Actinomycetes</taxon>
        <taxon>Micromonosporales</taxon>
        <taxon>Micromonosporaceae</taxon>
        <taxon>Actinoplanes</taxon>
    </lineage>
</organism>
<reference evidence="7 8" key="1">
    <citation type="submission" date="2019-06" db="EMBL/GenBank/DDBJ databases">
        <title>Sequencing the genomes of 1000 actinobacteria strains.</title>
        <authorList>
            <person name="Klenk H.-P."/>
        </authorList>
    </citation>
    <scope>NUCLEOTIDE SEQUENCE [LARGE SCALE GENOMIC DNA]</scope>
    <source>
        <strain evidence="7 8">DSM 43866</strain>
    </source>
</reference>
<dbReference type="NCBIfam" id="TIGR03057">
    <property type="entry name" value="xxxLxxG_by_4"/>
    <property type="match status" value="3"/>
</dbReference>
<dbReference type="InterPro" id="IPR017500">
    <property type="entry name" value="Phage_infect_YhgE_N"/>
</dbReference>
<feature type="transmembrane region" description="Helical" evidence="5">
    <location>
        <begin position="518"/>
        <end position="537"/>
    </location>
</feature>
<dbReference type="PANTHER" id="PTHR43077">
    <property type="entry name" value="TRANSPORT PERMEASE YVFS-RELATED"/>
    <property type="match status" value="1"/>
</dbReference>
<evidence type="ECO:0000313" key="7">
    <source>
        <dbReference type="EMBL" id="TWG25350.1"/>
    </source>
</evidence>
<dbReference type="EMBL" id="VIWY01000001">
    <property type="protein sequence ID" value="TWG25350.1"/>
    <property type="molecule type" value="Genomic_DNA"/>
</dbReference>
<dbReference type="Proteomes" id="UP000320239">
    <property type="component" value="Unassembled WGS sequence"/>
</dbReference>
<dbReference type="InterPro" id="IPR013525">
    <property type="entry name" value="ABC2_TM"/>
</dbReference>
<comment type="caution">
    <text evidence="7">The sequence shown here is derived from an EMBL/GenBank/DDBJ whole genome shotgun (WGS) entry which is preliminary data.</text>
</comment>
<evidence type="ECO:0000313" key="8">
    <source>
        <dbReference type="Proteomes" id="UP000320239"/>
    </source>
</evidence>
<evidence type="ECO:0000256" key="3">
    <source>
        <dbReference type="ARBA" id="ARBA00022989"/>
    </source>
</evidence>
<dbReference type="RefSeq" id="WP_122980889.1">
    <property type="nucleotide sequence ID" value="NZ_BOMX01000008.1"/>
</dbReference>
<evidence type="ECO:0000256" key="4">
    <source>
        <dbReference type="ARBA" id="ARBA00023136"/>
    </source>
</evidence>
<proteinExistence type="predicted"/>
<dbReference type="InterPro" id="IPR017501">
    <property type="entry name" value="Phage_infect_YhgE_C"/>
</dbReference>
<comment type="subcellular location">
    <subcellularLocation>
        <location evidence="1">Membrane</location>
        <topology evidence="1">Multi-pass membrane protein</topology>
    </subcellularLocation>
</comment>
<dbReference type="GO" id="GO:0140359">
    <property type="term" value="F:ABC-type transporter activity"/>
    <property type="evidence" value="ECO:0007669"/>
    <property type="project" value="InterPro"/>
</dbReference>
<feature type="transmembrane region" description="Helical" evidence="5">
    <location>
        <begin position="22"/>
        <end position="46"/>
    </location>
</feature>
<keyword evidence="2 5" id="KW-0812">Transmembrane</keyword>
<evidence type="ECO:0000256" key="2">
    <source>
        <dbReference type="ARBA" id="ARBA00022692"/>
    </source>
</evidence>
<gene>
    <name evidence="7" type="ORF">FHX34_101316</name>
</gene>
<evidence type="ECO:0000259" key="6">
    <source>
        <dbReference type="Pfam" id="PF12698"/>
    </source>
</evidence>
<dbReference type="GO" id="GO:0016020">
    <property type="term" value="C:membrane"/>
    <property type="evidence" value="ECO:0007669"/>
    <property type="project" value="UniProtKB-SubCell"/>
</dbReference>
<dbReference type="InterPro" id="IPR023908">
    <property type="entry name" value="xxxLxxG_rpt"/>
</dbReference>
<evidence type="ECO:0000256" key="1">
    <source>
        <dbReference type="ARBA" id="ARBA00004141"/>
    </source>
</evidence>
<feature type="transmembrane region" description="Helical" evidence="5">
    <location>
        <begin position="590"/>
        <end position="613"/>
    </location>
</feature>
<evidence type="ECO:0000256" key="5">
    <source>
        <dbReference type="SAM" id="Phobius"/>
    </source>
</evidence>
<feature type="domain" description="ABC-2 type transporter transmembrane" evidence="6">
    <location>
        <begin position="497"/>
        <end position="694"/>
    </location>
</feature>
<dbReference type="Gene3D" id="1.10.287.950">
    <property type="entry name" value="Methyl-accepting chemotaxis protein"/>
    <property type="match status" value="1"/>
</dbReference>
<keyword evidence="8" id="KW-1185">Reference proteome</keyword>
<keyword evidence="4 5" id="KW-0472">Membrane</keyword>
<dbReference type="NCBIfam" id="TIGR03062">
    <property type="entry name" value="pip_yhgE_Cterm"/>
    <property type="match status" value="1"/>
</dbReference>
<name>A0A561WNA6_ACTTI</name>
<sequence length="713" mass="74301">MTGFSAISLAGLELRRFTRSRLTAAALAVLAVVPLLYGALYLYAFWDPYGHLHHIPAALVVEDRPATDQDGEVVHAGRELADRLIEREVFDWHLVDAKAAEAGLADGRYQIELRIPTDFSSNLVAAPDAAATPENAQLRAVSDDSTNYLSGVFARTAFDEVRAVASADASAKYYDRMLIGFTDLKAETEKAADGAGKIDEGVGRLRSGAVKEASGIDDAHGGAGQLAGKLGQAGRGADRLADGLSDLETGAAQLASGTSEAAAGGRRLATAVDAAADRVEPVLRENAQAIEDAANLVARGADQLAANVGVIGDAADRAVRDARKLRDVLDRLPDGTEGLDEAKRLAGQLVADAERIQRRVDAADLDALRARLREVASTAREVAAAAPHLADDVANARTRVDRLADGLDRLATGAKQLRTGTAQAADGATELRNGVYRLADGARQLDSGLAELSAGGHRIADGLADLRGGTGELADRLADGAGEIPAYDDAAHRSGILADPVSLDRVVRNPAGTYGVGFAPYFLALALWVGAMINYMLLRPLNRRYLASGAPAPRVALAGLLPGVLMGLVQAALLYAVVRFALGLSPVRPGVSVGLLLGTAAVFAAIMQLIGAAFGAPGRIVALVLLMLQLTSSGGTYPVQTTPGFFQMIHPLLPMTYVVEAVRHAVDGGATGPVLHGALVLGGFGLVALLLTVLVAGRKRRMRAADLHPELVL</sequence>
<accession>A0A561WNA6</accession>
<dbReference type="PANTHER" id="PTHR43077:SF5">
    <property type="entry name" value="PHAGE INFECTION PROTEIN"/>
    <property type="match status" value="1"/>
</dbReference>
<feature type="transmembrane region" description="Helical" evidence="5">
    <location>
        <begin position="620"/>
        <end position="639"/>
    </location>
</feature>
<dbReference type="OrthoDB" id="9811483at2"/>
<dbReference type="NCBIfam" id="TIGR03061">
    <property type="entry name" value="pip_yhgE_Nterm"/>
    <property type="match status" value="1"/>
</dbReference>
<dbReference type="SUPFAM" id="SSF58104">
    <property type="entry name" value="Methyl-accepting chemotaxis protein (MCP) signaling domain"/>
    <property type="match status" value="1"/>
</dbReference>
<protein>
    <submittedName>
        <fullName evidence="7">Putative membrane protein</fullName>
    </submittedName>
</protein>
<feature type="transmembrane region" description="Helical" evidence="5">
    <location>
        <begin position="674"/>
        <end position="696"/>
    </location>
</feature>
<keyword evidence="3 5" id="KW-1133">Transmembrane helix</keyword>
<dbReference type="AlphaFoldDB" id="A0A561WNA6"/>
<feature type="transmembrane region" description="Helical" evidence="5">
    <location>
        <begin position="557"/>
        <end position="578"/>
    </location>
</feature>
<dbReference type="InterPro" id="IPR051328">
    <property type="entry name" value="T7SS_ABC-Transporter"/>
</dbReference>
<dbReference type="Pfam" id="PF12698">
    <property type="entry name" value="ABC2_membrane_3"/>
    <property type="match status" value="1"/>
</dbReference>